<dbReference type="OrthoDB" id="2010129at2"/>
<comment type="caution">
    <text evidence="1">The sequence shown here is derived from an EMBL/GenBank/DDBJ whole genome shotgun (WGS) entry which is preliminary data.</text>
</comment>
<evidence type="ECO:0008006" key="3">
    <source>
        <dbReference type="Google" id="ProtNLM"/>
    </source>
</evidence>
<name>A0A0C1TX87_9CLOT</name>
<dbReference type="AlphaFoldDB" id="A0A0C1TX87"/>
<sequence>MEVIKSVRSIQERKNKKGIAPVFQNKKIKLNFNLPYEKIFDKLVSYYMNLLIKKDDESNEEALNRIISSIGLNFINISYKKISLSDGMYSRVKGSILKYNYSKKTRPSRTSLNDIEIYKISMRDTYGTEYTFYTTLDVALNKKFRKYSFSGIYDHVNYYIMDIYRISAELMIIRSMETYINLNKDIEYTIALKLKSMGIKKYWTEVAHYVNLYLSEMGIDNIQENKSLSRIECHEIKYLFDVYMKSPFVTSLNDIYSIAKLEAIHLNLSEHKSCNLTYLNNKYMLLSKTIFEEMFKDNEDIEYEYEYEKNITSDYARAFETKKNIPEKVQERMNNSKFLEYFSYVEYDSETDLEKIKKIEQEFLRVAEYLGLKSNNATIRFRKLGRHKALGLYVQGYNCVCIDLDGVSSTLHEIIHMLDYTLEARHIRDIPQFKPIARKYIYLLDKYIDSLANEHPFKNMYLSKNKYNRKYFQNKSEIFARCGEIYLKRILGLQSNLLSDCSGPEYPQDEELESMIETFFSKYVFNHVKENFKSSSDPMPIYPTDIDGQLMLVI</sequence>
<evidence type="ECO:0000313" key="2">
    <source>
        <dbReference type="Proteomes" id="UP000031366"/>
    </source>
</evidence>
<dbReference type="Proteomes" id="UP000031366">
    <property type="component" value="Unassembled WGS sequence"/>
</dbReference>
<gene>
    <name evidence="1" type="ORF">U732_67</name>
</gene>
<proteinExistence type="predicted"/>
<keyword evidence="2" id="KW-1185">Reference proteome</keyword>
<organism evidence="1 2">
    <name type="scientific">Clostridium argentinense CDC 2741</name>
    <dbReference type="NCBI Taxonomy" id="1418104"/>
    <lineage>
        <taxon>Bacteria</taxon>
        <taxon>Bacillati</taxon>
        <taxon>Bacillota</taxon>
        <taxon>Clostridia</taxon>
        <taxon>Eubacteriales</taxon>
        <taxon>Clostridiaceae</taxon>
        <taxon>Clostridium</taxon>
    </lineage>
</organism>
<dbReference type="EMBL" id="AYSO01000020">
    <property type="protein sequence ID" value="KIE45289.1"/>
    <property type="molecule type" value="Genomic_DNA"/>
</dbReference>
<accession>A0A0C1TX87</accession>
<evidence type="ECO:0000313" key="1">
    <source>
        <dbReference type="EMBL" id="KIE45289.1"/>
    </source>
</evidence>
<reference evidence="1 2" key="1">
    <citation type="journal article" date="2015" name="Infect. Genet. Evol.">
        <title>Genomic sequences of six botulinum neurotoxin-producing strains representing three clostridial species illustrate the mobility and diversity of botulinum neurotoxin genes.</title>
        <authorList>
            <person name="Smith T.J."/>
            <person name="Hill K.K."/>
            <person name="Xie G."/>
            <person name="Foley B.T."/>
            <person name="Williamson C.H."/>
            <person name="Foster J.T."/>
            <person name="Johnson S.L."/>
            <person name="Chertkov O."/>
            <person name="Teshima H."/>
            <person name="Gibbons H.S."/>
            <person name="Johnsky L.A."/>
            <person name="Karavis M.A."/>
            <person name="Smith L.A."/>
        </authorList>
    </citation>
    <scope>NUCLEOTIDE SEQUENCE [LARGE SCALE GENOMIC DNA]</scope>
    <source>
        <strain evidence="1 2">CDC 2741</strain>
    </source>
</reference>
<protein>
    <recommendedName>
        <fullName evidence="3">Large polyvalent protein-associated domain-containing protein</fullName>
    </recommendedName>
</protein>
<dbReference type="RefSeq" id="WP_039635682.1">
    <property type="nucleotide sequence ID" value="NZ_AYSO01000020.1"/>
</dbReference>